<comment type="caution">
    <text evidence="2">The sequence shown here is derived from an EMBL/GenBank/DDBJ whole genome shotgun (WGS) entry which is preliminary data.</text>
</comment>
<keyword evidence="3" id="KW-1185">Reference proteome</keyword>
<dbReference type="Proteomes" id="UP001209540">
    <property type="component" value="Unassembled WGS sequence"/>
</dbReference>
<protein>
    <submittedName>
        <fullName evidence="2">Uncharacterized protein</fullName>
    </submittedName>
</protein>
<gene>
    <name evidence="2" type="ORF">BDA99DRAFT_332863</name>
</gene>
<dbReference type="AlphaFoldDB" id="A0AAD5P758"/>
<feature type="compositionally biased region" description="Basic residues" evidence="1">
    <location>
        <begin position="85"/>
        <end position="94"/>
    </location>
</feature>
<feature type="region of interest" description="Disordered" evidence="1">
    <location>
        <begin position="1"/>
        <end position="94"/>
    </location>
</feature>
<dbReference type="EMBL" id="JAIXMP010000073">
    <property type="protein sequence ID" value="KAI9243394.1"/>
    <property type="molecule type" value="Genomic_DNA"/>
</dbReference>
<evidence type="ECO:0000313" key="2">
    <source>
        <dbReference type="EMBL" id="KAI9243394.1"/>
    </source>
</evidence>
<reference evidence="2" key="2">
    <citation type="submission" date="2023-02" db="EMBL/GenBank/DDBJ databases">
        <authorList>
            <consortium name="DOE Joint Genome Institute"/>
            <person name="Mondo S.J."/>
            <person name="Chang Y."/>
            <person name="Wang Y."/>
            <person name="Ahrendt S."/>
            <person name="Andreopoulos W."/>
            <person name="Barry K."/>
            <person name="Beard J."/>
            <person name="Benny G.L."/>
            <person name="Blankenship S."/>
            <person name="Bonito G."/>
            <person name="Cuomo C."/>
            <person name="Desiro A."/>
            <person name="Gervers K.A."/>
            <person name="Hundley H."/>
            <person name="Kuo A."/>
            <person name="LaButti K."/>
            <person name="Lang B.F."/>
            <person name="Lipzen A."/>
            <person name="O'Donnell K."/>
            <person name="Pangilinan J."/>
            <person name="Reynolds N."/>
            <person name="Sandor L."/>
            <person name="Smith M.W."/>
            <person name="Tsang A."/>
            <person name="Grigoriev I.V."/>
            <person name="Stajich J.E."/>
            <person name="Spatafora J.W."/>
        </authorList>
    </citation>
    <scope>NUCLEOTIDE SEQUENCE</scope>
    <source>
        <strain evidence="2">RSA 2281</strain>
    </source>
</reference>
<reference evidence="2" key="1">
    <citation type="journal article" date="2022" name="IScience">
        <title>Evolution of zygomycete secretomes and the origins of terrestrial fungal ecologies.</title>
        <authorList>
            <person name="Chang Y."/>
            <person name="Wang Y."/>
            <person name="Mondo S."/>
            <person name="Ahrendt S."/>
            <person name="Andreopoulos W."/>
            <person name="Barry K."/>
            <person name="Beard J."/>
            <person name="Benny G.L."/>
            <person name="Blankenship S."/>
            <person name="Bonito G."/>
            <person name="Cuomo C."/>
            <person name="Desiro A."/>
            <person name="Gervers K.A."/>
            <person name="Hundley H."/>
            <person name="Kuo A."/>
            <person name="LaButti K."/>
            <person name="Lang B.F."/>
            <person name="Lipzen A."/>
            <person name="O'Donnell K."/>
            <person name="Pangilinan J."/>
            <person name="Reynolds N."/>
            <person name="Sandor L."/>
            <person name="Smith M.E."/>
            <person name="Tsang A."/>
            <person name="Grigoriev I.V."/>
            <person name="Stajich J.E."/>
            <person name="Spatafora J.W."/>
        </authorList>
    </citation>
    <scope>NUCLEOTIDE SEQUENCE</scope>
    <source>
        <strain evidence="2">RSA 2281</strain>
    </source>
</reference>
<proteinExistence type="predicted"/>
<organism evidence="2 3">
    <name type="scientific">Phascolomyces articulosus</name>
    <dbReference type="NCBI Taxonomy" id="60185"/>
    <lineage>
        <taxon>Eukaryota</taxon>
        <taxon>Fungi</taxon>
        <taxon>Fungi incertae sedis</taxon>
        <taxon>Mucoromycota</taxon>
        <taxon>Mucoromycotina</taxon>
        <taxon>Mucoromycetes</taxon>
        <taxon>Mucorales</taxon>
        <taxon>Lichtheimiaceae</taxon>
        <taxon>Phascolomyces</taxon>
    </lineage>
</organism>
<evidence type="ECO:0000313" key="3">
    <source>
        <dbReference type="Proteomes" id="UP001209540"/>
    </source>
</evidence>
<evidence type="ECO:0000256" key="1">
    <source>
        <dbReference type="SAM" id="MobiDB-lite"/>
    </source>
</evidence>
<name>A0AAD5P758_9FUNG</name>
<sequence>MLRTTRLLQPQHKKHGIADATTTRDTQTECRGNDNNSPNRNMRYPSHREEKKPATRSFGGGERESDTQTRQQQGKEQIRAPHTNARQRQKHILI</sequence>
<accession>A0AAD5P758</accession>